<dbReference type="STRING" id="686340.Metal_3668"/>
<dbReference type="RefSeq" id="WP_005374604.1">
    <property type="nucleotide sequence ID" value="NZ_CM001475.1"/>
</dbReference>
<name>H8GH40_METAL</name>
<evidence type="ECO:0000256" key="1">
    <source>
        <dbReference type="SAM" id="MobiDB-lite"/>
    </source>
</evidence>
<dbReference type="AlphaFoldDB" id="H8GH40"/>
<organism evidence="2 3">
    <name type="scientific">Methylomicrobium album BG8</name>
    <dbReference type="NCBI Taxonomy" id="686340"/>
    <lineage>
        <taxon>Bacteria</taxon>
        <taxon>Pseudomonadati</taxon>
        <taxon>Pseudomonadota</taxon>
        <taxon>Gammaproteobacteria</taxon>
        <taxon>Methylococcales</taxon>
        <taxon>Methylococcaceae</taxon>
        <taxon>Methylomicrobium</taxon>
    </lineage>
</organism>
<dbReference type="Proteomes" id="UP000005090">
    <property type="component" value="Chromosome"/>
</dbReference>
<feature type="compositionally biased region" description="Low complexity" evidence="1">
    <location>
        <begin position="37"/>
        <end position="56"/>
    </location>
</feature>
<feature type="compositionally biased region" description="Low complexity" evidence="1">
    <location>
        <begin position="64"/>
        <end position="84"/>
    </location>
</feature>
<accession>H8GH40</accession>
<feature type="region of interest" description="Disordered" evidence="1">
    <location>
        <begin position="31"/>
        <end position="93"/>
    </location>
</feature>
<proteinExistence type="predicted"/>
<dbReference type="eggNOG" id="ENOG50348IS">
    <property type="taxonomic scope" value="Bacteria"/>
</dbReference>
<evidence type="ECO:0000313" key="3">
    <source>
        <dbReference type="Proteomes" id="UP000005090"/>
    </source>
</evidence>
<evidence type="ECO:0000313" key="2">
    <source>
        <dbReference type="EMBL" id="EIC31315.1"/>
    </source>
</evidence>
<protein>
    <submittedName>
        <fullName evidence="2">Uncharacterized protein</fullName>
    </submittedName>
</protein>
<dbReference type="EMBL" id="CM001475">
    <property type="protein sequence ID" value="EIC31315.1"/>
    <property type="molecule type" value="Genomic_DNA"/>
</dbReference>
<gene>
    <name evidence="2" type="ORF">Metal_3668</name>
</gene>
<keyword evidence="3" id="KW-1185">Reference proteome</keyword>
<sequence>MTEGLFILTVIFVAYVVYQVVNDKNAGTKTAVHEAKPAPSAAAPAPKPQSAAKPEPATAPKPAVPASAAASTAPAPASGASAKTGLRNPETGEVTPVFTNYRFAKRWIKEALVAEGLLDRIYKNNELDAAVEAKIKDAVAKLEAMPKYRA</sequence>
<reference evidence="2 3" key="1">
    <citation type="journal article" date="2013" name="Genome Announc.">
        <title>Genome Sequence of the Obligate Gammaproteobacterial Methanotroph Methylomicrobium album Strain BG8.</title>
        <authorList>
            <person name="Kits K.D."/>
            <person name="Kalyuzhnaya M.G."/>
            <person name="Klotz M.G."/>
            <person name="Jetten M.S."/>
            <person name="Op den Camp H.J."/>
            <person name="Vuilleumier S."/>
            <person name="Bringel F."/>
            <person name="Dispirito A.A."/>
            <person name="Murrell J.C."/>
            <person name="Bruce D."/>
            <person name="Cheng J.F."/>
            <person name="Copeland A."/>
            <person name="Goodwin L."/>
            <person name="Hauser L."/>
            <person name="Lajus A."/>
            <person name="Land M.L."/>
            <person name="Lapidus A."/>
            <person name="Lucas S."/>
            <person name="Medigue C."/>
            <person name="Pitluck S."/>
            <person name="Woyke T."/>
            <person name="Zeytun A."/>
            <person name="Stein L.Y."/>
        </authorList>
    </citation>
    <scope>NUCLEOTIDE SEQUENCE [LARGE SCALE GENOMIC DNA]</scope>
    <source>
        <strain evidence="2 3">BG8</strain>
    </source>
</reference>
<dbReference type="HOGENOM" id="CLU_1617101_0_0_6"/>